<dbReference type="EMBL" id="CP072648">
    <property type="protein sequence ID" value="QUW02140.1"/>
    <property type="molecule type" value="Genomic_DNA"/>
</dbReference>
<dbReference type="RefSeq" id="WP_211428030.1">
    <property type="nucleotide sequence ID" value="NZ_CP072648.1"/>
</dbReference>
<feature type="compositionally biased region" description="Low complexity" evidence="1">
    <location>
        <begin position="81"/>
        <end position="96"/>
    </location>
</feature>
<evidence type="ECO:0000313" key="3">
    <source>
        <dbReference type="Proteomes" id="UP000676506"/>
    </source>
</evidence>
<feature type="compositionally biased region" description="Basic and acidic residues" evidence="1">
    <location>
        <begin position="135"/>
        <end position="151"/>
    </location>
</feature>
<dbReference type="Proteomes" id="UP000676506">
    <property type="component" value="Chromosome 1"/>
</dbReference>
<organism evidence="2 3">
    <name type="scientific">Chloracidobacterium validum</name>
    <dbReference type="NCBI Taxonomy" id="2821543"/>
    <lineage>
        <taxon>Bacteria</taxon>
        <taxon>Pseudomonadati</taxon>
        <taxon>Acidobacteriota</taxon>
        <taxon>Terriglobia</taxon>
        <taxon>Terriglobales</taxon>
        <taxon>Acidobacteriaceae</taxon>
        <taxon>Chloracidobacterium</taxon>
    </lineage>
</organism>
<name>A0ABX8B918_9BACT</name>
<feature type="compositionally biased region" description="Low complexity" evidence="1">
    <location>
        <begin position="28"/>
        <end position="40"/>
    </location>
</feature>
<reference evidence="2 3" key="1">
    <citation type="submission" date="2021-03" db="EMBL/GenBank/DDBJ databases">
        <title>Genomic and phenotypic characterization of Chloracidobacterium isolates provides evidence for multiple species.</title>
        <authorList>
            <person name="Saini M.K."/>
            <person name="Costas A.M.G."/>
            <person name="Tank M."/>
            <person name="Bryant D.A."/>
        </authorList>
    </citation>
    <scope>NUCLEOTIDE SEQUENCE [LARGE SCALE GENOMIC DNA]</scope>
    <source>
        <strain evidence="2 3">BV2-C</strain>
    </source>
</reference>
<sequence length="194" mass="20942">MSVLLSLMLAGSLGWATPEREPAVADGAAVQSPSQSPSAPGRKRSRRSPRQAPPPETSRPALDDLPLGAQDLLQTSPTPTAPASGGSGRQSRSRALSNEDFDAPPARGDVEESNGETSEAMPSPEEAWRQALEAARNELREAEAEKQRQDNADNPPLPEQDATLRVVKARQAIRRLLEEGKVKQYREQPSQPQP</sequence>
<keyword evidence="3" id="KW-1185">Reference proteome</keyword>
<evidence type="ECO:0000313" key="2">
    <source>
        <dbReference type="EMBL" id="QUW02140.1"/>
    </source>
</evidence>
<accession>A0ABX8B918</accession>
<evidence type="ECO:0000256" key="1">
    <source>
        <dbReference type="SAM" id="MobiDB-lite"/>
    </source>
</evidence>
<protein>
    <submittedName>
        <fullName evidence="2">Uncharacterized protein</fullName>
    </submittedName>
</protein>
<feature type="region of interest" description="Disordered" evidence="1">
    <location>
        <begin position="21"/>
        <end position="165"/>
    </location>
</feature>
<gene>
    <name evidence="2" type="ORF">J8C06_07140</name>
</gene>
<proteinExistence type="predicted"/>